<accession>D7MHY0</accession>
<evidence type="ECO:0000313" key="2">
    <source>
        <dbReference type="Proteomes" id="UP000008694"/>
    </source>
</evidence>
<dbReference type="Proteomes" id="UP000008694">
    <property type="component" value="Unassembled WGS sequence"/>
</dbReference>
<dbReference type="HOGENOM" id="CLU_3127057_0_0_1"/>
<dbReference type="EMBL" id="GL348719">
    <property type="protein sequence ID" value="EFH46717.1"/>
    <property type="molecule type" value="Genomic_DNA"/>
</dbReference>
<gene>
    <name evidence="1" type="ORF">ARALYDRAFT_915729</name>
</gene>
<evidence type="ECO:0000313" key="1">
    <source>
        <dbReference type="EMBL" id="EFH46717.1"/>
    </source>
</evidence>
<keyword evidence="2" id="KW-1185">Reference proteome</keyword>
<name>D7MHY0_ARALL</name>
<sequence length="50" mass="5910">MSSSNNIEILRKWMYNRINPNTGLVSDEYEAGLTQFMDFANYRLYEGSRI</sequence>
<dbReference type="AlphaFoldDB" id="D7MHY0"/>
<protein>
    <submittedName>
        <fullName evidence="1">Predicted protein</fullName>
    </submittedName>
</protein>
<dbReference type="Gramene" id="scaffold_703471.1">
    <property type="protein sequence ID" value="scaffold_703471.1"/>
    <property type="gene ID" value="scaffold_703471.1"/>
</dbReference>
<proteinExistence type="predicted"/>
<organism evidence="2">
    <name type="scientific">Arabidopsis lyrata subsp. lyrata</name>
    <name type="common">Lyre-leaved rock-cress</name>
    <dbReference type="NCBI Taxonomy" id="81972"/>
    <lineage>
        <taxon>Eukaryota</taxon>
        <taxon>Viridiplantae</taxon>
        <taxon>Streptophyta</taxon>
        <taxon>Embryophyta</taxon>
        <taxon>Tracheophyta</taxon>
        <taxon>Spermatophyta</taxon>
        <taxon>Magnoliopsida</taxon>
        <taxon>eudicotyledons</taxon>
        <taxon>Gunneridae</taxon>
        <taxon>Pentapetalae</taxon>
        <taxon>rosids</taxon>
        <taxon>malvids</taxon>
        <taxon>Brassicales</taxon>
        <taxon>Brassicaceae</taxon>
        <taxon>Camelineae</taxon>
        <taxon>Arabidopsis</taxon>
    </lineage>
</organism>
<reference evidence="2" key="1">
    <citation type="journal article" date="2011" name="Nat. Genet.">
        <title>The Arabidopsis lyrata genome sequence and the basis of rapid genome size change.</title>
        <authorList>
            <person name="Hu T.T."/>
            <person name="Pattyn P."/>
            <person name="Bakker E.G."/>
            <person name="Cao J."/>
            <person name="Cheng J.-F."/>
            <person name="Clark R.M."/>
            <person name="Fahlgren N."/>
            <person name="Fawcett J.A."/>
            <person name="Grimwood J."/>
            <person name="Gundlach H."/>
            <person name="Haberer G."/>
            <person name="Hollister J.D."/>
            <person name="Ossowski S."/>
            <person name="Ottilar R.P."/>
            <person name="Salamov A.A."/>
            <person name="Schneeberger K."/>
            <person name="Spannagl M."/>
            <person name="Wang X."/>
            <person name="Yang L."/>
            <person name="Nasrallah M.E."/>
            <person name="Bergelson J."/>
            <person name="Carrington J.C."/>
            <person name="Gaut B.S."/>
            <person name="Schmutz J."/>
            <person name="Mayer K.F.X."/>
            <person name="Van de Peer Y."/>
            <person name="Grigoriev I.V."/>
            <person name="Nordborg M."/>
            <person name="Weigel D."/>
            <person name="Guo Y.-L."/>
        </authorList>
    </citation>
    <scope>NUCLEOTIDE SEQUENCE [LARGE SCALE GENOMIC DNA]</scope>
    <source>
        <strain evidence="2">cv. MN47</strain>
    </source>
</reference>